<accession>A0A8J3Q567</accession>
<feature type="domain" description="Luciferase-like" evidence="5">
    <location>
        <begin position="17"/>
        <end position="261"/>
    </location>
</feature>
<keyword evidence="2" id="KW-0288">FMN</keyword>
<dbReference type="RefSeq" id="WP_203907333.1">
    <property type="nucleotide sequence ID" value="NZ_BONY01000007.1"/>
</dbReference>
<comment type="caution">
    <text evidence="6">The sequence shown here is derived from an EMBL/GenBank/DDBJ whole genome shotgun (WGS) entry which is preliminary data.</text>
</comment>
<evidence type="ECO:0000259" key="5">
    <source>
        <dbReference type="Pfam" id="PF00296"/>
    </source>
</evidence>
<evidence type="ECO:0000256" key="4">
    <source>
        <dbReference type="ARBA" id="ARBA00023033"/>
    </source>
</evidence>
<protein>
    <submittedName>
        <fullName evidence="6">LLM class F420-dependent oxidoreductase</fullName>
    </submittedName>
</protein>
<keyword evidence="4" id="KW-0503">Monooxygenase</keyword>
<dbReference type="InterPro" id="IPR050172">
    <property type="entry name" value="SsuD_RutA_monooxygenase"/>
</dbReference>
<name>A0A8J3Q567_9ACTN</name>
<dbReference type="EMBL" id="BONY01000007">
    <property type="protein sequence ID" value="GIH03425.1"/>
    <property type="molecule type" value="Genomic_DNA"/>
</dbReference>
<dbReference type="InterPro" id="IPR011251">
    <property type="entry name" value="Luciferase-like_dom"/>
</dbReference>
<dbReference type="PANTHER" id="PTHR42847">
    <property type="entry name" value="ALKANESULFONATE MONOOXYGENASE"/>
    <property type="match status" value="1"/>
</dbReference>
<keyword evidence="1" id="KW-0285">Flavoprotein</keyword>
<evidence type="ECO:0000313" key="6">
    <source>
        <dbReference type="EMBL" id="GIH03425.1"/>
    </source>
</evidence>
<dbReference type="AlphaFoldDB" id="A0A8J3Q567"/>
<dbReference type="PANTHER" id="PTHR42847:SF4">
    <property type="entry name" value="ALKANESULFONATE MONOOXYGENASE-RELATED"/>
    <property type="match status" value="1"/>
</dbReference>
<dbReference type="Proteomes" id="UP000612899">
    <property type="component" value="Unassembled WGS sequence"/>
</dbReference>
<dbReference type="InterPro" id="IPR036661">
    <property type="entry name" value="Luciferase-like_sf"/>
</dbReference>
<keyword evidence="7" id="KW-1185">Reference proteome</keyword>
<keyword evidence="3" id="KW-0560">Oxidoreductase</keyword>
<organism evidence="6 7">
    <name type="scientific">Rhizocola hellebori</name>
    <dbReference type="NCBI Taxonomy" id="1392758"/>
    <lineage>
        <taxon>Bacteria</taxon>
        <taxon>Bacillati</taxon>
        <taxon>Actinomycetota</taxon>
        <taxon>Actinomycetes</taxon>
        <taxon>Micromonosporales</taxon>
        <taxon>Micromonosporaceae</taxon>
        <taxon>Rhizocola</taxon>
    </lineage>
</organism>
<evidence type="ECO:0000256" key="3">
    <source>
        <dbReference type="ARBA" id="ARBA00023002"/>
    </source>
</evidence>
<evidence type="ECO:0000313" key="7">
    <source>
        <dbReference type="Proteomes" id="UP000612899"/>
    </source>
</evidence>
<dbReference type="Gene3D" id="3.20.20.30">
    <property type="entry name" value="Luciferase-like domain"/>
    <property type="match status" value="1"/>
</dbReference>
<dbReference type="GO" id="GO:0008726">
    <property type="term" value="F:alkanesulfonate monooxygenase activity"/>
    <property type="evidence" value="ECO:0007669"/>
    <property type="project" value="TreeGrafter"/>
</dbReference>
<evidence type="ECO:0000256" key="2">
    <source>
        <dbReference type="ARBA" id="ARBA00022643"/>
    </source>
</evidence>
<evidence type="ECO:0000256" key="1">
    <source>
        <dbReference type="ARBA" id="ARBA00022630"/>
    </source>
</evidence>
<gene>
    <name evidence="6" type="ORF">Rhe02_14920</name>
</gene>
<dbReference type="Pfam" id="PF00296">
    <property type="entry name" value="Bac_luciferase"/>
    <property type="match status" value="1"/>
</dbReference>
<sequence length="281" mass="29994">MADPLRSIRFDVIADGANSLDTLRTLAIRAERHGFTALHVGHHAGQPDPLRALVAVAEATTRLRVGTRMLNPALLSAAQLARDIAAVHRVTGGRFELGVGLGWDRADFAGAGRPFEPLAKRAETLEAVLCSLASGQRVPVVVGGQSDAALSVAARHADGVELTGMRIVAGRHHPHRMRSDEVAERIQYLMRVVPQRFEDIELGVRAHLVMVGVPARNAARIIAAATGSSIESIMDSPFALVGMAAEIAEKIHACRADLGITRYSVSVGAMDELVPVIQECH</sequence>
<proteinExistence type="predicted"/>
<dbReference type="GO" id="GO:0046306">
    <property type="term" value="P:alkanesulfonate catabolic process"/>
    <property type="evidence" value="ECO:0007669"/>
    <property type="project" value="TreeGrafter"/>
</dbReference>
<reference evidence="6" key="1">
    <citation type="submission" date="2021-01" db="EMBL/GenBank/DDBJ databases">
        <title>Whole genome shotgun sequence of Rhizocola hellebori NBRC 109834.</title>
        <authorList>
            <person name="Komaki H."/>
            <person name="Tamura T."/>
        </authorList>
    </citation>
    <scope>NUCLEOTIDE SEQUENCE</scope>
    <source>
        <strain evidence="6">NBRC 109834</strain>
    </source>
</reference>
<dbReference type="SUPFAM" id="SSF51679">
    <property type="entry name" value="Bacterial luciferase-like"/>
    <property type="match status" value="1"/>
</dbReference>